<evidence type="ECO:0000313" key="3">
    <source>
        <dbReference type="EMBL" id="PTA67374.1"/>
    </source>
</evidence>
<dbReference type="Pfam" id="PF18154">
    <property type="entry name" value="pPIWI_RE_REase"/>
    <property type="match status" value="1"/>
</dbReference>
<proteinExistence type="predicted"/>
<evidence type="ECO:0000259" key="2">
    <source>
        <dbReference type="Pfam" id="PF18156"/>
    </source>
</evidence>
<name>A0A2T3W6G8_9DEIO</name>
<dbReference type="Proteomes" id="UP000240317">
    <property type="component" value="Unassembled WGS sequence"/>
</dbReference>
<evidence type="ECO:0000259" key="1">
    <source>
        <dbReference type="Pfam" id="PF18154"/>
    </source>
</evidence>
<evidence type="ECO:0008006" key="5">
    <source>
        <dbReference type="Google" id="ProtNLM"/>
    </source>
</evidence>
<feature type="domain" description="REase associating with pPIWI RE" evidence="1">
    <location>
        <begin position="265"/>
        <end position="374"/>
    </location>
</feature>
<reference evidence="3 4" key="1">
    <citation type="submission" date="2018-03" db="EMBL/GenBank/DDBJ databases">
        <title>Draft genome of Deinococcus sp. OD32.</title>
        <authorList>
            <person name="Wang X.-P."/>
            <person name="Du Z.-J."/>
        </authorList>
    </citation>
    <scope>NUCLEOTIDE SEQUENCE [LARGE SCALE GENOMIC DNA]</scope>
    <source>
        <strain evidence="3 4">OD32</strain>
    </source>
</reference>
<protein>
    <recommendedName>
        <fullName evidence="5">REase associating with pPIWI RE domain-containing protein</fullName>
    </recommendedName>
</protein>
<dbReference type="InterPro" id="IPR041191">
    <property type="entry name" value="pPIWI_RE_Y"/>
</dbReference>
<gene>
    <name evidence="3" type="ORF">C8263_12415</name>
</gene>
<accession>A0A2T3W6G8</accession>
<sequence>MNAASTHIDGEETLKLLAAGLVRQHRACVKAEVLDARGANERTLTPLALLMAQARISRLQIASGQLASADSLHRLVANCMLPLGEWAPALLLGVDGAWRDLRLIDPELRVPTLECRGLAEEGGNVDDLRENVWHAKVREELKRIPLERVRDEAYRTLRRFVVTHALARQAELDAAVSALDDLTLGATLGPLLAEMYTPAHAGEHGRLLERCAACGSRVEVRGGEPRCASERCRERAPVLSVRDVLTVEEAWLLKRELLLFWAEPGQVEIALFDALRAQRDDVELYPRQDEVDVSVGEGRDVGIDVKDYTLIPQLARRFDQGAGDLALYRRKIVVVTDRGTRARGLARRRQLQELLDERELGIEVMTVHQAVDAFGYRARTGRQ</sequence>
<dbReference type="RefSeq" id="WP_107138458.1">
    <property type="nucleotide sequence ID" value="NZ_PYSV01000012.1"/>
</dbReference>
<feature type="domain" description="pPIWI-RE three-gene island" evidence="2">
    <location>
        <begin position="70"/>
        <end position="165"/>
    </location>
</feature>
<dbReference type="InterPro" id="IPR040828">
    <property type="entry name" value="pPIWI_RE_REase"/>
</dbReference>
<dbReference type="AlphaFoldDB" id="A0A2T3W6G8"/>
<dbReference type="EMBL" id="PYSV01000012">
    <property type="protein sequence ID" value="PTA67374.1"/>
    <property type="molecule type" value="Genomic_DNA"/>
</dbReference>
<dbReference type="OrthoDB" id="9151002at2"/>
<evidence type="ECO:0000313" key="4">
    <source>
        <dbReference type="Proteomes" id="UP000240317"/>
    </source>
</evidence>
<comment type="caution">
    <text evidence="3">The sequence shown here is derived from an EMBL/GenBank/DDBJ whole genome shotgun (WGS) entry which is preliminary data.</text>
</comment>
<keyword evidence="4" id="KW-1185">Reference proteome</keyword>
<organism evidence="3 4">
    <name type="scientific">Deinococcus arcticus</name>
    <dbReference type="NCBI Taxonomy" id="2136176"/>
    <lineage>
        <taxon>Bacteria</taxon>
        <taxon>Thermotogati</taxon>
        <taxon>Deinococcota</taxon>
        <taxon>Deinococci</taxon>
        <taxon>Deinococcales</taxon>
        <taxon>Deinococcaceae</taxon>
        <taxon>Deinococcus</taxon>
    </lineage>
</organism>
<dbReference type="Pfam" id="PF18156">
    <property type="entry name" value="pPIWI_RE_Y"/>
    <property type="match status" value="1"/>
</dbReference>